<dbReference type="AlphaFoldDB" id="A0A6L5QDP2"/>
<dbReference type="Proteomes" id="UP000481037">
    <property type="component" value="Unassembled WGS sequence"/>
</dbReference>
<gene>
    <name evidence="2" type="ORF">GJ697_08485</name>
</gene>
<dbReference type="RefSeq" id="WP_154362386.1">
    <property type="nucleotide sequence ID" value="NZ_WKJM01000005.1"/>
</dbReference>
<dbReference type="EMBL" id="WKJM01000005">
    <property type="protein sequence ID" value="MRX07865.1"/>
    <property type="molecule type" value="Genomic_DNA"/>
</dbReference>
<keyword evidence="1" id="KW-0732">Signal</keyword>
<name>A0A6L5QDP2_9BURK</name>
<protein>
    <submittedName>
        <fullName evidence="2">DUF4019 domain-containing protein</fullName>
    </submittedName>
</protein>
<proteinExistence type="predicted"/>
<dbReference type="InterPro" id="IPR025091">
    <property type="entry name" value="DUF4019"/>
</dbReference>
<feature type="chain" id="PRO_5027008071" evidence="1">
    <location>
        <begin position="22"/>
        <end position="136"/>
    </location>
</feature>
<accession>A0A6L5QDP2</accession>
<reference evidence="2 3" key="1">
    <citation type="submission" date="2019-11" db="EMBL/GenBank/DDBJ databases">
        <title>Novel species isolated from a subtropical stream in China.</title>
        <authorList>
            <person name="Lu H."/>
        </authorList>
    </citation>
    <scope>NUCLEOTIDE SEQUENCE [LARGE SCALE GENOMIC DNA]</scope>
    <source>
        <strain evidence="2 3">FT25W</strain>
    </source>
</reference>
<sequence length="136" mass="14866">MKLLSAFALALSLLIGSSAFAQGAKDVADARAASESWMKLMDAEDYSAAWNKGAEGVRKDMSKLAWNMLASAIHIPLGTFKSRSYQSASVKPASITFEYISDYQRNHAVRESVTAVKEKDGVWRVSGYGIHSDDKE</sequence>
<dbReference type="Pfam" id="PF13211">
    <property type="entry name" value="DUF4019"/>
    <property type="match status" value="1"/>
</dbReference>
<feature type="signal peptide" evidence="1">
    <location>
        <begin position="1"/>
        <end position="21"/>
    </location>
</feature>
<evidence type="ECO:0000313" key="3">
    <source>
        <dbReference type="Proteomes" id="UP000481037"/>
    </source>
</evidence>
<evidence type="ECO:0000256" key="1">
    <source>
        <dbReference type="SAM" id="SignalP"/>
    </source>
</evidence>
<comment type="caution">
    <text evidence="2">The sequence shown here is derived from an EMBL/GenBank/DDBJ whole genome shotgun (WGS) entry which is preliminary data.</text>
</comment>
<evidence type="ECO:0000313" key="2">
    <source>
        <dbReference type="EMBL" id="MRX07865.1"/>
    </source>
</evidence>
<keyword evidence="3" id="KW-1185">Reference proteome</keyword>
<organism evidence="2 3">
    <name type="scientific">Duganella alba</name>
    <dbReference type="NCBI Taxonomy" id="2666081"/>
    <lineage>
        <taxon>Bacteria</taxon>
        <taxon>Pseudomonadati</taxon>
        <taxon>Pseudomonadota</taxon>
        <taxon>Betaproteobacteria</taxon>
        <taxon>Burkholderiales</taxon>
        <taxon>Oxalobacteraceae</taxon>
        <taxon>Telluria group</taxon>
        <taxon>Duganella</taxon>
    </lineage>
</organism>